<protein>
    <submittedName>
        <fullName evidence="2">5'-methylthioadenosine/adenosylhomocysteine nucleosidase</fullName>
        <ecNumber evidence="2">3.2.2.9</ecNumber>
    </submittedName>
</protein>
<dbReference type="Pfam" id="PF01048">
    <property type="entry name" value="PNP_UDP_1"/>
    <property type="match status" value="1"/>
</dbReference>
<reference evidence="2 3" key="1">
    <citation type="journal article" date="2016" name="Antonie Van Leeuwenhoek">
        <title>Dongia soli sp. nov., isolated from soil from Dokdo, Korea.</title>
        <authorList>
            <person name="Kim D.U."/>
            <person name="Lee H."/>
            <person name="Kim H."/>
            <person name="Kim S.G."/>
            <person name="Ka J.O."/>
        </authorList>
    </citation>
    <scope>NUCLEOTIDE SEQUENCE [LARGE SCALE GENOMIC DNA]</scope>
    <source>
        <strain evidence="2 3">D78</strain>
    </source>
</reference>
<name>A0ABU5E9H3_9PROT</name>
<dbReference type="Gene3D" id="3.40.50.1580">
    <property type="entry name" value="Nucleoside phosphorylase domain"/>
    <property type="match status" value="1"/>
</dbReference>
<dbReference type="NCBIfam" id="NF004079">
    <property type="entry name" value="PRK05584.1"/>
    <property type="match status" value="1"/>
</dbReference>
<proteinExistence type="predicted"/>
<dbReference type="InterPro" id="IPR035994">
    <property type="entry name" value="Nucleoside_phosphorylase_sf"/>
</dbReference>
<evidence type="ECO:0000313" key="2">
    <source>
        <dbReference type="EMBL" id="MDY0882884.1"/>
    </source>
</evidence>
<dbReference type="SUPFAM" id="SSF53167">
    <property type="entry name" value="Purine and uridine phosphorylases"/>
    <property type="match status" value="1"/>
</dbReference>
<accession>A0ABU5E9H3</accession>
<evidence type="ECO:0000259" key="1">
    <source>
        <dbReference type="Pfam" id="PF01048"/>
    </source>
</evidence>
<evidence type="ECO:0000313" key="3">
    <source>
        <dbReference type="Proteomes" id="UP001279642"/>
    </source>
</evidence>
<dbReference type="InterPro" id="IPR000845">
    <property type="entry name" value="Nucleoside_phosphorylase_d"/>
</dbReference>
<keyword evidence="2" id="KW-0378">Hydrolase</keyword>
<keyword evidence="2" id="KW-0326">Glycosidase</keyword>
<sequence length="255" mass="27272">MTRPIGIICALPEERALLSEWLSEAEAGLVAGRPMMRGRLDGRPVVVTESGCGKVAAAVQAALLIDRYDCRALVVSGVAGGLAPELAIADIVVADSLIQHDYGHMTEAGLRRFRPGEPPVGDRRHDIVFSVDADLMQRLKASLQDISFDIPVDLAKQGHRQDQHVRLAFGPILSGDQFINSETVRERLHSDFGALAVEMEGAAVAQVAAMSNLPAVVVRSLSDLAGRDSHLDFGQFVATVAPMAAIVVRRLVGVI</sequence>
<dbReference type="Proteomes" id="UP001279642">
    <property type="component" value="Unassembled WGS sequence"/>
</dbReference>
<dbReference type="RefSeq" id="WP_320507942.1">
    <property type="nucleotide sequence ID" value="NZ_JAXCLW010000002.1"/>
</dbReference>
<dbReference type="EMBL" id="JAXCLW010000002">
    <property type="protein sequence ID" value="MDY0882884.1"/>
    <property type="molecule type" value="Genomic_DNA"/>
</dbReference>
<keyword evidence="3" id="KW-1185">Reference proteome</keyword>
<feature type="domain" description="Nucleoside phosphorylase" evidence="1">
    <location>
        <begin position="4"/>
        <end position="252"/>
    </location>
</feature>
<dbReference type="EC" id="3.2.2.9" evidence="2"/>
<dbReference type="CDD" id="cd09008">
    <property type="entry name" value="MTAN"/>
    <property type="match status" value="1"/>
</dbReference>
<dbReference type="GO" id="GO:0008782">
    <property type="term" value="F:adenosylhomocysteine nucleosidase activity"/>
    <property type="evidence" value="ECO:0007669"/>
    <property type="project" value="UniProtKB-EC"/>
</dbReference>
<comment type="caution">
    <text evidence="2">The sequence shown here is derived from an EMBL/GenBank/DDBJ whole genome shotgun (WGS) entry which is preliminary data.</text>
</comment>
<gene>
    <name evidence="2" type="ORF">SMD27_08515</name>
</gene>
<dbReference type="PANTHER" id="PTHR46832:SF1">
    <property type="entry name" value="5'-METHYLTHIOADENOSINE_S-ADENOSYLHOMOCYSTEINE NUCLEOSIDASE"/>
    <property type="match status" value="1"/>
</dbReference>
<organism evidence="2 3">
    <name type="scientific">Dongia soli</name>
    <dbReference type="NCBI Taxonomy" id="600628"/>
    <lineage>
        <taxon>Bacteria</taxon>
        <taxon>Pseudomonadati</taxon>
        <taxon>Pseudomonadota</taxon>
        <taxon>Alphaproteobacteria</taxon>
        <taxon>Rhodospirillales</taxon>
        <taxon>Dongiaceae</taxon>
        <taxon>Dongia</taxon>
    </lineage>
</organism>
<dbReference type="PANTHER" id="PTHR46832">
    <property type="entry name" value="5'-METHYLTHIOADENOSINE/S-ADENOSYLHOMOCYSTEINE NUCLEOSIDASE"/>
    <property type="match status" value="1"/>
</dbReference>